<feature type="active site" description="Charge relay system" evidence="5">
    <location>
        <position position="229"/>
    </location>
</feature>
<evidence type="ECO:0000256" key="6">
    <source>
        <dbReference type="SAM" id="MobiDB-lite"/>
    </source>
</evidence>
<feature type="region of interest" description="Disordered" evidence="6">
    <location>
        <begin position="441"/>
        <end position="468"/>
    </location>
</feature>
<dbReference type="GO" id="GO:0006508">
    <property type="term" value="P:proteolysis"/>
    <property type="evidence" value="ECO:0007669"/>
    <property type="project" value="UniProtKB-KW"/>
</dbReference>
<dbReference type="InterPro" id="IPR036852">
    <property type="entry name" value="Peptidase_S8/S53_dom_sf"/>
</dbReference>
<evidence type="ECO:0000256" key="3">
    <source>
        <dbReference type="ARBA" id="ARBA00022801"/>
    </source>
</evidence>
<dbReference type="GO" id="GO:0004252">
    <property type="term" value="F:serine-type endopeptidase activity"/>
    <property type="evidence" value="ECO:0007669"/>
    <property type="project" value="UniProtKB-UniRule"/>
</dbReference>
<keyword evidence="9" id="KW-1185">Reference proteome</keyword>
<sequence length="529" mass="53262">MTAPPPVPEPASTPGPDSPFVRFDGRILDPATAVRLPGVPIPSITAYVGDTVLVSGGSEDRVQEAMRVLGERAADLGLRIAADPLADGGPRLYRDAVTAGLPLVVPVVLVPTDATGPTAPVDVWPLVQAIRADGTLPPGTVELDHLMFAAASISGNPFGVRGLASISGDPFGVRGLASVNGNPFGVRGLAGGDPSYAYAGSGGRGPVSVLIDPPVPPADGPRPRVVVLDTGVGRHPWFTADPVSDALSTPSGDPIGVDPKDPVAIATAPDGAGAAPDPMTGRLASHAGHGTFICGLLRQTCPAADIVALRIMDSDGVVPEHRLTDALTGLGLVQAAAPRSIAAVVLALGYHAEVGDGPYTAGLESQLQDLAGRGVVTVAAAGNDATTQPSYPAAFSVHDWPAGLPRVVAVAALNPDTSVALFSNDGDWVTGQAPGANVVSTAPTDAEGSAGESVGMVDEDGRRRGTIDPDDYSSGFATWSGTSFAAPVLAGRYLAALAARTAQKNSPPVVSDLAALVPLGRTAGQQGPR</sequence>
<comment type="caution">
    <text evidence="8">The sequence shown here is derived from an EMBL/GenBank/DDBJ whole genome shotgun (WGS) entry which is preliminary data.</text>
</comment>
<organism evidence="8 9">
    <name type="scientific">Nakamurella alba</name>
    <dbReference type="NCBI Taxonomy" id="2665158"/>
    <lineage>
        <taxon>Bacteria</taxon>
        <taxon>Bacillati</taxon>
        <taxon>Actinomycetota</taxon>
        <taxon>Actinomycetes</taxon>
        <taxon>Nakamurellales</taxon>
        <taxon>Nakamurellaceae</taxon>
        <taxon>Nakamurella</taxon>
    </lineage>
</organism>
<keyword evidence="3 5" id="KW-0378">Hydrolase</keyword>
<comment type="similarity">
    <text evidence="1 5">Belongs to the peptidase S8 family.</text>
</comment>
<keyword evidence="4 5" id="KW-0720">Serine protease</keyword>
<dbReference type="PROSITE" id="PS51892">
    <property type="entry name" value="SUBTILASE"/>
    <property type="match status" value="1"/>
</dbReference>
<dbReference type="InterPro" id="IPR050131">
    <property type="entry name" value="Peptidase_S8_subtilisin-like"/>
</dbReference>
<dbReference type="PANTHER" id="PTHR43806">
    <property type="entry name" value="PEPTIDASE S8"/>
    <property type="match status" value="1"/>
</dbReference>
<evidence type="ECO:0000259" key="7">
    <source>
        <dbReference type="Pfam" id="PF00082"/>
    </source>
</evidence>
<evidence type="ECO:0000256" key="4">
    <source>
        <dbReference type="ARBA" id="ARBA00022825"/>
    </source>
</evidence>
<dbReference type="Proteomes" id="UP000460221">
    <property type="component" value="Unassembled WGS sequence"/>
</dbReference>
<dbReference type="Gene3D" id="3.40.50.200">
    <property type="entry name" value="Peptidase S8/S53 domain"/>
    <property type="match status" value="1"/>
</dbReference>
<reference evidence="8 9" key="1">
    <citation type="submission" date="2019-11" db="EMBL/GenBank/DDBJ databases">
        <authorList>
            <person name="Jiang L.-Q."/>
        </authorList>
    </citation>
    <scope>NUCLEOTIDE SEQUENCE [LARGE SCALE GENOMIC DNA]</scope>
    <source>
        <strain evidence="8 9">YIM 132087</strain>
    </source>
</reference>
<evidence type="ECO:0000256" key="5">
    <source>
        <dbReference type="PROSITE-ProRule" id="PRU01240"/>
    </source>
</evidence>
<feature type="active site" description="Charge relay system" evidence="5">
    <location>
        <position position="289"/>
    </location>
</feature>
<protein>
    <submittedName>
        <fullName evidence="8">S8 family serine peptidase</fullName>
    </submittedName>
</protein>
<gene>
    <name evidence="8" type="ORF">GIS00_22950</name>
</gene>
<keyword evidence="2 5" id="KW-0645">Protease</keyword>
<proteinExistence type="inferred from homology"/>
<feature type="active site" description="Charge relay system" evidence="5">
    <location>
        <position position="483"/>
    </location>
</feature>
<dbReference type="PANTHER" id="PTHR43806:SF11">
    <property type="entry name" value="CEREVISIN-RELATED"/>
    <property type="match status" value="1"/>
</dbReference>
<evidence type="ECO:0000313" key="8">
    <source>
        <dbReference type="EMBL" id="MTD16795.1"/>
    </source>
</evidence>
<accession>A0A7K1FRM8</accession>
<evidence type="ECO:0000256" key="2">
    <source>
        <dbReference type="ARBA" id="ARBA00022670"/>
    </source>
</evidence>
<dbReference type="Pfam" id="PF00082">
    <property type="entry name" value="Peptidase_S8"/>
    <property type="match status" value="1"/>
</dbReference>
<dbReference type="SUPFAM" id="SSF52743">
    <property type="entry name" value="Subtilisin-like"/>
    <property type="match status" value="1"/>
</dbReference>
<dbReference type="EMBL" id="WLYK01000011">
    <property type="protein sequence ID" value="MTD16795.1"/>
    <property type="molecule type" value="Genomic_DNA"/>
</dbReference>
<dbReference type="AlphaFoldDB" id="A0A7K1FRM8"/>
<dbReference type="RefSeq" id="WP_154770765.1">
    <property type="nucleotide sequence ID" value="NZ_WLYK01000011.1"/>
</dbReference>
<evidence type="ECO:0000256" key="1">
    <source>
        <dbReference type="ARBA" id="ARBA00011073"/>
    </source>
</evidence>
<evidence type="ECO:0000313" key="9">
    <source>
        <dbReference type="Proteomes" id="UP000460221"/>
    </source>
</evidence>
<name>A0A7K1FRM8_9ACTN</name>
<feature type="domain" description="Peptidase S8/S53" evidence="7">
    <location>
        <begin position="225"/>
        <end position="493"/>
    </location>
</feature>
<dbReference type="InterPro" id="IPR000209">
    <property type="entry name" value="Peptidase_S8/S53_dom"/>
</dbReference>